<sequence length="118" mass="13239">MNCDPSSWQYEKLERAIMTDNCQSTFEKIKHCLMQPPILSSPLLEKNCICTWLYRSGQLELFYSAALAQGAETYLLRQQSVGDVETRYSKMGPNGLGPSKCRPKAQPLLPSPPGDRAN</sequence>
<dbReference type="AlphaFoldDB" id="A0A438JFC6"/>
<dbReference type="Proteomes" id="UP000288805">
    <property type="component" value="Unassembled WGS sequence"/>
</dbReference>
<name>A0A438JFC6_VITVI</name>
<evidence type="ECO:0000313" key="3">
    <source>
        <dbReference type="Proteomes" id="UP000288805"/>
    </source>
</evidence>
<feature type="compositionally biased region" description="Pro residues" evidence="1">
    <location>
        <begin position="109"/>
        <end position="118"/>
    </location>
</feature>
<proteinExistence type="predicted"/>
<feature type="region of interest" description="Disordered" evidence="1">
    <location>
        <begin position="87"/>
        <end position="118"/>
    </location>
</feature>
<protein>
    <submittedName>
        <fullName evidence="2">Uncharacterized protein</fullName>
    </submittedName>
</protein>
<evidence type="ECO:0000256" key="1">
    <source>
        <dbReference type="SAM" id="MobiDB-lite"/>
    </source>
</evidence>
<dbReference type="EMBL" id="QGNW01000044">
    <property type="protein sequence ID" value="RVX07655.1"/>
    <property type="molecule type" value="Genomic_DNA"/>
</dbReference>
<evidence type="ECO:0000313" key="2">
    <source>
        <dbReference type="EMBL" id="RVX07655.1"/>
    </source>
</evidence>
<comment type="caution">
    <text evidence="2">The sequence shown here is derived from an EMBL/GenBank/DDBJ whole genome shotgun (WGS) entry which is preliminary data.</text>
</comment>
<accession>A0A438JFC6</accession>
<gene>
    <name evidence="2" type="ORF">CK203_021924</name>
</gene>
<reference evidence="2 3" key="1">
    <citation type="journal article" date="2018" name="PLoS Genet.">
        <title>Population sequencing reveals clonal diversity and ancestral inbreeding in the grapevine cultivar Chardonnay.</title>
        <authorList>
            <person name="Roach M.J."/>
            <person name="Johnson D.L."/>
            <person name="Bohlmann J."/>
            <person name="van Vuuren H.J."/>
            <person name="Jones S.J."/>
            <person name="Pretorius I.S."/>
            <person name="Schmidt S.A."/>
            <person name="Borneman A.R."/>
        </authorList>
    </citation>
    <scope>NUCLEOTIDE SEQUENCE [LARGE SCALE GENOMIC DNA]</scope>
    <source>
        <strain evidence="3">cv. Chardonnay</strain>
        <tissue evidence="2">Leaf</tissue>
    </source>
</reference>
<organism evidence="2 3">
    <name type="scientific">Vitis vinifera</name>
    <name type="common">Grape</name>
    <dbReference type="NCBI Taxonomy" id="29760"/>
    <lineage>
        <taxon>Eukaryota</taxon>
        <taxon>Viridiplantae</taxon>
        <taxon>Streptophyta</taxon>
        <taxon>Embryophyta</taxon>
        <taxon>Tracheophyta</taxon>
        <taxon>Spermatophyta</taxon>
        <taxon>Magnoliopsida</taxon>
        <taxon>eudicotyledons</taxon>
        <taxon>Gunneridae</taxon>
        <taxon>Pentapetalae</taxon>
        <taxon>rosids</taxon>
        <taxon>Vitales</taxon>
        <taxon>Vitaceae</taxon>
        <taxon>Viteae</taxon>
        <taxon>Vitis</taxon>
    </lineage>
</organism>